<evidence type="ECO:0000256" key="1">
    <source>
        <dbReference type="ARBA" id="ARBA00022737"/>
    </source>
</evidence>
<keyword evidence="2" id="KW-0802">TPR repeat</keyword>
<evidence type="ECO:0000313" key="5">
    <source>
        <dbReference type="EMBL" id="KAG9397561.1"/>
    </source>
</evidence>
<evidence type="ECO:0000256" key="3">
    <source>
        <dbReference type="ARBA" id="ARBA00023602"/>
    </source>
</evidence>
<dbReference type="AlphaFoldDB" id="A0A8J6AXX3"/>
<dbReference type="GO" id="GO:0051879">
    <property type="term" value="F:Hsp90 protein binding"/>
    <property type="evidence" value="ECO:0007669"/>
    <property type="project" value="InterPro"/>
</dbReference>
<gene>
    <name evidence="5" type="ORF">J8273_0691</name>
</gene>
<dbReference type="EMBL" id="JAHDYR010000001">
    <property type="protein sequence ID" value="KAG9397561.1"/>
    <property type="molecule type" value="Genomic_DNA"/>
</dbReference>
<dbReference type="Pfam" id="PF18972">
    <property type="entry name" value="Wheel"/>
    <property type="match status" value="1"/>
</dbReference>
<name>A0A8J6AXX3_9EUKA</name>
<reference evidence="5" key="1">
    <citation type="submission" date="2021-05" db="EMBL/GenBank/DDBJ databases">
        <title>A free-living protist that lacks canonical eukaryotic 1 DNA replication and segregation systems.</title>
        <authorList>
            <person name="Salas-Leiva D.E."/>
            <person name="Tromer E.C."/>
            <person name="Curtis B.A."/>
            <person name="Jerlstrom-Hultqvist J."/>
            <person name="Kolisko M."/>
            <person name="Yi Z."/>
            <person name="Salas-Leiva J.S."/>
            <person name="Gallot-Lavallee L."/>
            <person name="Kops G.J.P.L."/>
            <person name="Archibald J.M."/>
            <person name="Simpson A.G.B."/>
            <person name="Roger A.J."/>
        </authorList>
    </citation>
    <scope>NUCLEOTIDE SEQUENCE</scope>
    <source>
        <strain evidence="5">BICM</strain>
    </source>
</reference>
<dbReference type="Gene3D" id="1.25.40.10">
    <property type="entry name" value="Tetratricopeptide repeat domain"/>
    <property type="match status" value="1"/>
</dbReference>
<sequence length="380" mass="43763">MEGSDDEEWDHDAIMETLRRTRKEMDWDNRPWEEHPMFMQQMPEDIADNPELQAIQHMMYEDGTPESRAENFKEQGNKCVKRGKDFYKDAIIFYSEALDQNCENAELNSILYSNRAQVQILEKRYNWAVQDSKKALEVNKGNAKAWFRLAKSYNELGKHGEAADALTDAKEHISDARLDEEIKRSRRLETEVKVRLAREKAAREKQNAILAEALRIREIKMGLPILDISHYSNATTVGQDGQVHWSVLLVYPEVEQTDFLADVPENAQLSDIVEMVLEKPAEWDPDHKYKASDVFLAFMSDWSPTVTLAESLSLNSEEVQERQKAHREAGRAGGWLKAASGAMLCDVVSSPGYIVPTLPVFYVMRKKCDFTRKFLKKRTI</sequence>
<evidence type="ECO:0000313" key="6">
    <source>
        <dbReference type="Proteomes" id="UP000717585"/>
    </source>
</evidence>
<organism evidence="5 6">
    <name type="scientific">Carpediemonas membranifera</name>
    <dbReference type="NCBI Taxonomy" id="201153"/>
    <lineage>
        <taxon>Eukaryota</taxon>
        <taxon>Metamonada</taxon>
        <taxon>Carpediemonas-like organisms</taxon>
        <taxon>Carpediemonas</taxon>
    </lineage>
</organism>
<keyword evidence="1" id="KW-0677">Repeat</keyword>
<dbReference type="InterPro" id="IPR011990">
    <property type="entry name" value="TPR-like_helical_dom_sf"/>
</dbReference>
<dbReference type="GO" id="GO:0006457">
    <property type="term" value="P:protein folding"/>
    <property type="evidence" value="ECO:0007669"/>
    <property type="project" value="TreeGrafter"/>
</dbReference>
<evidence type="ECO:0000259" key="4">
    <source>
        <dbReference type="Pfam" id="PF18972"/>
    </source>
</evidence>
<evidence type="ECO:0000256" key="2">
    <source>
        <dbReference type="ARBA" id="ARBA00022803"/>
    </source>
</evidence>
<dbReference type="GO" id="GO:0005634">
    <property type="term" value="C:nucleus"/>
    <property type="evidence" value="ECO:0007669"/>
    <property type="project" value="TreeGrafter"/>
</dbReference>
<dbReference type="InterPro" id="IPR019734">
    <property type="entry name" value="TPR_rpt"/>
</dbReference>
<dbReference type="PANTHER" id="PTHR46035">
    <property type="entry name" value="TETRATRICOPEPTIDE REPEAT PROTEIN 4"/>
    <property type="match status" value="1"/>
</dbReference>
<comment type="caution">
    <text evidence="5">The sequence shown here is derived from an EMBL/GenBank/DDBJ whole genome shotgun (WGS) entry which is preliminary data.</text>
</comment>
<dbReference type="Proteomes" id="UP000717585">
    <property type="component" value="Unassembled WGS sequence"/>
</dbReference>
<feature type="domain" description="Cns1/TTC4 wheel" evidence="4">
    <location>
        <begin position="242"/>
        <end position="296"/>
    </location>
</feature>
<dbReference type="GO" id="GO:0030544">
    <property type="term" value="F:Hsp70 protein binding"/>
    <property type="evidence" value="ECO:0007669"/>
    <property type="project" value="TreeGrafter"/>
</dbReference>
<keyword evidence="6" id="KW-1185">Reference proteome</keyword>
<dbReference type="OrthoDB" id="420195at2759"/>
<dbReference type="PANTHER" id="PTHR46035:SF1">
    <property type="entry name" value="TETRATRICOPEPTIDE REPEAT PROTEIN 4"/>
    <property type="match status" value="1"/>
</dbReference>
<dbReference type="CDD" id="cd21377">
    <property type="entry name" value="CTWD_Cns1-like"/>
    <property type="match status" value="1"/>
</dbReference>
<proteinExistence type="inferred from homology"/>
<dbReference type="SUPFAM" id="SSF48452">
    <property type="entry name" value="TPR-like"/>
    <property type="match status" value="1"/>
</dbReference>
<accession>A0A8J6AXX3</accession>
<protein>
    <submittedName>
        <fullName evidence="5">TPR repeat</fullName>
    </submittedName>
</protein>
<dbReference type="GO" id="GO:0005829">
    <property type="term" value="C:cytosol"/>
    <property type="evidence" value="ECO:0007669"/>
    <property type="project" value="TreeGrafter"/>
</dbReference>
<dbReference type="SMART" id="SM00028">
    <property type="entry name" value="TPR"/>
    <property type="match status" value="2"/>
</dbReference>
<dbReference type="InterPro" id="IPR044059">
    <property type="entry name" value="Csn1/TTC4_wheel"/>
</dbReference>
<comment type="similarity">
    <text evidence="3">Belongs to the TTC4 family.</text>
</comment>